<keyword evidence="3" id="KW-1185">Reference proteome</keyword>
<evidence type="ECO:0000256" key="1">
    <source>
        <dbReference type="SAM" id="MobiDB-lite"/>
    </source>
</evidence>
<accession>A0ABW8CT61</accession>
<evidence type="ECO:0000313" key="2">
    <source>
        <dbReference type="EMBL" id="MFI9120036.1"/>
    </source>
</evidence>
<feature type="region of interest" description="Disordered" evidence="1">
    <location>
        <begin position="16"/>
        <end position="73"/>
    </location>
</feature>
<organism evidence="2 3">
    <name type="scientific">Streptomyces bikiniensis</name>
    <dbReference type="NCBI Taxonomy" id="1896"/>
    <lineage>
        <taxon>Bacteria</taxon>
        <taxon>Bacillati</taxon>
        <taxon>Actinomycetota</taxon>
        <taxon>Actinomycetes</taxon>
        <taxon>Kitasatosporales</taxon>
        <taxon>Streptomycetaceae</taxon>
        <taxon>Streptomyces</taxon>
    </lineage>
</organism>
<dbReference type="Proteomes" id="UP001614391">
    <property type="component" value="Unassembled WGS sequence"/>
</dbReference>
<evidence type="ECO:0000313" key="3">
    <source>
        <dbReference type="Proteomes" id="UP001614391"/>
    </source>
</evidence>
<sequence>MPVDPFAVLHALMRAEASRARRADRAALEPEPGTPTPPPTARHARRYRDPGGALRPGSGPTPGTNVRYEHPGR</sequence>
<feature type="compositionally biased region" description="Basic and acidic residues" evidence="1">
    <location>
        <begin position="16"/>
        <end position="28"/>
    </location>
</feature>
<gene>
    <name evidence="2" type="ORF">ACIGW0_11680</name>
</gene>
<name>A0ABW8CT61_STRBI</name>
<dbReference type="RefSeq" id="WP_399613589.1">
    <property type="nucleotide sequence ID" value="NZ_JBITYT010000004.1"/>
</dbReference>
<protein>
    <submittedName>
        <fullName evidence="2">Uncharacterized protein</fullName>
    </submittedName>
</protein>
<proteinExistence type="predicted"/>
<dbReference type="EMBL" id="JBITYT010000004">
    <property type="protein sequence ID" value="MFI9120036.1"/>
    <property type="molecule type" value="Genomic_DNA"/>
</dbReference>
<comment type="caution">
    <text evidence="2">The sequence shown here is derived from an EMBL/GenBank/DDBJ whole genome shotgun (WGS) entry which is preliminary data.</text>
</comment>
<reference evidence="2 3" key="1">
    <citation type="submission" date="2024-10" db="EMBL/GenBank/DDBJ databases">
        <title>The Natural Products Discovery Center: Release of the First 8490 Sequenced Strains for Exploring Actinobacteria Biosynthetic Diversity.</title>
        <authorList>
            <person name="Kalkreuter E."/>
            <person name="Kautsar S.A."/>
            <person name="Yang D."/>
            <person name="Bader C.D."/>
            <person name="Teijaro C.N."/>
            <person name="Fluegel L."/>
            <person name="Davis C.M."/>
            <person name="Simpson J.R."/>
            <person name="Lauterbach L."/>
            <person name="Steele A.D."/>
            <person name="Gui C."/>
            <person name="Meng S."/>
            <person name="Li G."/>
            <person name="Viehrig K."/>
            <person name="Ye F."/>
            <person name="Su P."/>
            <person name="Kiefer A.F."/>
            <person name="Nichols A."/>
            <person name="Cepeda A.J."/>
            <person name="Yan W."/>
            <person name="Fan B."/>
            <person name="Jiang Y."/>
            <person name="Adhikari A."/>
            <person name="Zheng C.-J."/>
            <person name="Schuster L."/>
            <person name="Cowan T.M."/>
            <person name="Smanski M.J."/>
            <person name="Chevrette M.G."/>
            <person name="De Carvalho L.P.S."/>
            <person name="Shen B."/>
        </authorList>
    </citation>
    <scope>NUCLEOTIDE SEQUENCE [LARGE SCALE GENOMIC DNA]</scope>
    <source>
        <strain evidence="2 3">NPDC053346</strain>
    </source>
</reference>